<dbReference type="InterPro" id="IPR051344">
    <property type="entry name" value="Vgb"/>
</dbReference>
<comment type="caution">
    <text evidence="3">The sequence shown here is derived from an EMBL/GenBank/DDBJ whole genome shotgun (WGS) entry which is preliminary data.</text>
</comment>
<sequence>MQVALRTFNCVRSAPPTKKTRKAIFERRFFLPETQRLHPRLYSSNQAARHLSPKRALSPTSVSRRKATMAAADEGSAESTRSTPFSSHTRASADRLAYEPRLASLSDRIATPASSCALLEVSSSAPLPEKGECQKGVAKKSVRSSFEIAVGRERWETPEGNRADDGRIQRTKARFKWLRGARASDGSIYGIPTNANKVLRLDPASGDVGTIGEDSYVGQWKWHGGVLANDGNIYGIPCNAEVVLKIVPSTCEVTTIGGPLLGGQKWYGGLLGEDGCIYGIPYNASSVLKIDPSTQEVTTIGELPEGGWKWHGGVVAPNGDIYGMPSHANTVLKIVPSTGEVVEIGTLSKGRQSDDHYKYKYGGGVVGEDGAVYGLPSDADRVLKIVPTTGEVTEIGEVLEGTNKWQNGFSGRDGAIYGIPCNAEAVLKIVPSTGEVSTVGGPFTEGIEKWEGGVVGDDGAMYCVPQQSEYVLKIDPAYPDSSELQCGCPCA</sequence>
<evidence type="ECO:0000259" key="2">
    <source>
        <dbReference type="Pfam" id="PF21959"/>
    </source>
</evidence>
<dbReference type="Proteomes" id="UP001190700">
    <property type="component" value="Unassembled WGS sequence"/>
</dbReference>
<feature type="compositionally biased region" description="Polar residues" evidence="1">
    <location>
        <begin position="77"/>
        <end position="90"/>
    </location>
</feature>
<dbReference type="EMBL" id="LGRX02029126">
    <property type="protein sequence ID" value="KAK3247240.1"/>
    <property type="molecule type" value="Genomic_DNA"/>
</dbReference>
<dbReference type="Pfam" id="PF21959">
    <property type="entry name" value="DUF6923"/>
    <property type="match status" value="1"/>
</dbReference>
<dbReference type="AlphaFoldDB" id="A0AAE0F1U0"/>
<reference evidence="3 4" key="1">
    <citation type="journal article" date="2015" name="Genome Biol. Evol.">
        <title>Comparative Genomics of a Bacterivorous Green Alga Reveals Evolutionary Causalities and Consequences of Phago-Mixotrophic Mode of Nutrition.</title>
        <authorList>
            <person name="Burns J.A."/>
            <person name="Paasch A."/>
            <person name="Narechania A."/>
            <person name="Kim E."/>
        </authorList>
    </citation>
    <scope>NUCLEOTIDE SEQUENCE [LARGE SCALE GENOMIC DNA]</scope>
    <source>
        <strain evidence="3 4">PLY_AMNH</strain>
    </source>
</reference>
<feature type="region of interest" description="Disordered" evidence="1">
    <location>
        <begin position="41"/>
        <end position="93"/>
    </location>
</feature>
<dbReference type="InterPro" id="IPR054215">
    <property type="entry name" value="DUF6923"/>
</dbReference>
<evidence type="ECO:0000313" key="3">
    <source>
        <dbReference type="EMBL" id="KAK3247240.1"/>
    </source>
</evidence>
<proteinExistence type="predicted"/>
<keyword evidence="4" id="KW-1185">Reference proteome</keyword>
<organism evidence="3 4">
    <name type="scientific">Cymbomonas tetramitiformis</name>
    <dbReference type="NCBI Taxonomy" id="36881"/>
    <lineage>
        <taxon>Eukaryota</taxon>
        <taxon>Viridiplantae</taxon>
        <taxon>Chlorophyta</taxon>
        <taxon>Pyramimonadophyceae</taxon>
        <taxon>Pyramimonadales</taxon>
        <taxon>Pyramimonadaceae</taxon>
        <taxon>Cymbomonas</taxon>
    </lineage>
</organism>
<dbReference type="InterPro" id="IPR015943">
    <property type="entry name" value="WD40/YVTN_repeat-like_dom_sf"/>
</dbReference>
<dbReference type="Gene3D" id="2.130.10.10">
    <property type="entry name" value="YVTN repeat-like/Quinoprotein amine dehydrogenase"/>
    <property type="match status" value="1"/>
</dbReference>
<evidence type="ECO:0000313" key="4">
    <source>
        <dbReference type="Proteomes" id="UP001190700"/>
    </source>
</evidence>
<name>A0AAE0F1U0_9CHLO</name>
<gene>
    <name evidence="3" type="ORF">CYMTET_43254</name>
</gene>
<protein>
    <recommendedName>
        <fullName evidence="2">DUF6923 domain-containing protein</fullName>
    </recommendedName>
</protein>
<dbReference type="PANTHER" id="PTHR40274:SF3">
    <property type="entry name" value="VIRGINIAMYCIN B LYASE"/>
    <property type="match status" value="1"/>
</dbReference>
<feature type="domain" description="DUF6923" evidence="2">
    <location>
        <begin position="273"/>
        <end position="399"/>
    </location>
</feature>
<accession>A0AAE0F1U0</accession>
<dbReference type="SUPFAM" id="SSF63829">
    <property type="entry name" value="Calcium-dependent phosphotriesterase"/>
    <property type="match status" value="1"/>
</dbReference>
<evidence type="ECO:0000256" key="1">
    <source>
        <dbReference type="SAM" id="MobiDB-lite"/>
    </source>
</evidence>
<dbReference type="PANTHER" id="PTHR40274">
    <property type="entry name" value="VIRGINIAMYCIN B LYASE"/>
    <property type="match status" value="1"/>
</dbReference>